<evidence type="ECO:0000256" key="5">
    <source>
        <dbReference type="ARBA" id="ARBA00022801"/>
    </source>
</evidence>
<feature type="binding site" evidence="10">
    <location>
        <position position="76"/>
    </location>
    <ligand>
        <name>Mg(2+)</name>
        <dbReference type="ChEBI" id="CHEBI:18420"/>
    </ligand>
</feature>
<feature type="binding site" evidence="10">
    <location>
        <position position="77"/>
    </location>
    <ligand>
        <name>substrate</name>
    </ligand>
</feature>
<comment type="function">
    <text evidence="10">Pyrophosphatase that catalyzes the hydrolysis of nucleoside triphosphates to their monophosphate derivatives, with a high preference for the non-canonical purine nucleotides XTP (xanthosine triphosphate), dITP (deoxyinosine triphosphate) and ITP. Seems to function as a house-cleaning enzyme that removes non-canonical purine nucleotides from the nucleotide pool, thus preventing their incorporation into DNA/RNA and avoiding chromosomal lesions.</text>
</comment>
<comment type="catalytic activity">
    <reaction evidence="9 10">
        <text>XTP + H2O = XMP + diphosphate + H(+)</text>
        <dbReference type="Rhea" id="RHEA:28610"/>
        <dbReference type="ChEBI" id="CHEBI:15377"/>
        <dbReference type="ChEBI" id="CHEBI:15378"/>
        <dbReference type="ChEBI" id="CHEBI:33019"/>
        <dbReference type="ChEBI" id="CHEBI:57464"/>
        <dbReference type="ChEBI" id="CHEBI:61314"/>
        <dbReference type="EC" id="3.6.1.66"/>
    </reaction>
</comment>
<evidence type="ECO:0000256" key="1">
    <source>
        <dbReference type="ARBA" id="ARBA00008023"/>
    </source>
</evidence>
<dbReference type="GO" id="GO:0046872">
    <property type="term" value="F:metal ion binding"/>
    <property type="evidence" value="ECO:0007669"/>
    <property type="project" value="UniProtKB-KW"/>
</dbReference>
<comment type="catalytic activity">
    <reaction evidence="10">
        <text>ITP + H2O = IMP + diphosphate + H(+)</text>
        <dbReference type="Rhea" id="RHEA:29399"/>
        <dbReference type="ChEBI" id="CHEBI:15377"/>
        <dbReference type="ChEBI" id="CHEBI:15378"/>
        <dbReference type="ChEBI" id="CHEBI:33019"/>
        <dbReference type="ChEBI" id="CHEBI:58053"/>
        <dbReference type="ChEBI" id="CHEBI:61402"/>
        <dbReference type="EC" id="3.6.1.66"/>
    </reaction>
</comment>
<evidence type="ECO:0000256" key="7">
    <source>
        <dbReference type="ARBA" id="ARBA00023080"/>
    </source>
</evidence>
<reference evidence="12" key="1">
    <citation type="submission" date="2021-02" db="EMBL/GenBank/DDBJ databases">
        <title>Genome sequence of Rhodospirillales sp. strain TMPK1 isolated from soil.</title>
        <authorList>
            <person name="Nakai R."/>
            <person name="Kusada H."/>
            <person name="Tamaki H."/>
        </authorList>
    </citation>
    <scope>NUCLEOTIDE SEQUENCE</scope>
    <source>
        <strain evidence="12">TMPK1</strain>
    </source>
</reference>
<keyword evidence="4 10" id="KW-0547">Nucleotide-binding</keyword>
<comment type="caution">
    <text evidence="12">The sequence shown here is derived from an EMBL/GenBank/DDBJ whole genome shotgun (WGS) entry which is preliminary data.</text>
</comment>
<dbReference type="GO" id="GO:0036220">
    <property type="term" value="F:ITP diphosphatase activity"/>
    <property type="evidence" value="ECO:0007669"/>
    <property type="project" value="UniProtKB-UniRule"/>
</dbReference>
<sequence>MTVRKFDGSTIVVASHNHGKVREIAALLAPYAQSFPSAGELGLAEPDEPGCTFVQNAAIKARAAATASGHPALADDSGLVVPALGGAPGLYSARWAGGGNKDFAGAIARVERELGDGTDRRAHFVAAIALAWPDGHIEAVEGAVYGTLTFPPRGQKGFGYDPIFVGDGQTITFAEMDPAEKHAISHRAIAFRKLVARCFRPVRS</sequence>
<evidence type="ECO:0000256" key="3">
    <source>
        <dbReference type="ARBA" id="ARBA00022723"/>
    </source>
</evidence>
<dbReference type="GO" id="GO:0036222">
    <property type="term" value="F:XTP diphosphatase activity"/>
    <property type="evidence" value="ECO:0007669"/>
    <property type="project" value="UniProtKB-UniRule"/>
</dbReference>
<feature type="binding site" evidence="10">
    <location>
        <begin position="158"/>
        <end position="161"/>
    </location>
    <ligand>
        <name>substrate</name>
    </ligand>
</feature>
<dbReference type="Proteomes" id="UP000681075">
    <property type="component" value="Unassembled WGS sequence"/>
</dbReference>
<dbReference type="NCBIfam" id="TIGR00042">
    <property type="entry name" value="RdgB/HAM1 family non-canonical purine NTP pyrophosphatase"/>
    <property type="match status" value="1"/>
</dbReference>
<dbReference type="EC" id="3.6.1.66" evidence="10"/>
<dbReference type="GO" id="GO:0009117">
    <property type="term" value="P:nucleotide metabolic process"/>
    <property type="evidence" value="ECO:0007669"/>
    <property type="project" value="UniProtKB-KW"/>
</dbReference>
<comment type="subunit">
    <text evidence="2 10">Homodimer.</text>
</comment>
<dbReference type="GO" id="GO:0009146">
    <property type="term" value="P:purine nucleoside triphosphate catabolic process"/>
    <property type="evidence" value="ECO:0007669"/>
    <property type="project" value="UniProtKB-UniRule"/>
</dbReference>
<keyword evidence="13" id="KW-1185">Reference proteome</keyword>
<feature type="binding site" evidence="10">
    <location>
        <position position="181"/>
    </location>
    <ligand>
        <name>substrate</name>
    </ligand>
</feature>
<accession>A0A8S8XB15</accession>
<keyword evidence="5 10" id="KW-0378">Hydrolase</keyword>
<dbReference type="Pfam" id="PF01725">
    <property type="entry name" value="Ham1p_like"/>
    <property type="match status" value="1"/>
</dbReference>
<organism evidence="12 13">
    <name type="scientific">Roseiterribacter gracilis</name>
    <dbReference type="NCBI Taxonomy" id="2812848"/>
    <lineage>
        <taxon>Bacteria</taxon>
        <taxon>Pseudomonadati</taxon>
        <taxon>Pseudomonadota</taxon>
        <taxon>Alphaproteobacteria</taxon>
        <taxon>Rhodospirillales</taxon>
        <taxon>Roseiterribacteraceae</taxon>
        <taxon>Roseiterribacter</taxon>
    </lineage>
</organism>
<evidence type="ECO:0000256" key="4">
    <source>
        <dbReference type="ARBA" id="ARBA00022741"/>
    </source>
</evidence>
<dbReference type="SUPFAM" id="SSF52972">
    <property type="entry name" value="ITPase-like"/>
    <property type="match status" value="1"/>
</dbReference>
<evidence type="ECO:0000256" key="11">
    <source>
        <dbReference type="RuleBase" id="RU003781"/>
    </source>
</evidence>
<gene>
    <name evidence="12" type="ORF">TMPK1_29000</name>
</gene>
<evidence type="ECO:0000256" key="2">
    <source>
        <dbReference type="ARBA" id="ARBA00011738"/>
    </source>
</evidence>
<dbReference type="AlphaFoldDB" id="A0A8S8XB15"/>
<comment type="catalytic activity">
    <reaction evidence="8 10">
        <text>dITP + H2O = dIMP + diphosphate + H(+)</text>
        <dbReference type="Rhea" id="RHEA:28342"/>
        <dbReference type="ChEBI" id="CHEBI:15377"/>
        <dbReference type="ChEBI" id="CHEBI:15378"/>
        <dbReference type="ChEBI" id="CHEBI:33019"/>
        <dbReference type="ChEBI" id="CHEBI:61194"/>
        <dbReference type="ChEBI" id="CHEBI:61382"/>
        <dbReference type="EC" id="3.6.1.66"/>
    </reaction>
</comment>
<dbReference type="CDD" id="cd00515">
    <property type="entry name" value="HAM1"/>
    <property type="match status" value="1"/>
</dbReference>
<evidence type="ECO:0000256" key="6">
    <source>
        <dbReference type="ARBA" id="ARBA00022842"/>
    </source>
</evidence>
<evidence type="ECO:0000256" key="8">
    <source>
        <dbReference type="ARBA" id="ARBA00051875"/>
    </source>
</evidence>
<comment type="cofactor">
    <cofactor evidence="10">
        <name>Mg(2+)</name>
        <dbReference type="ChEBI" id="CHEBI:18420"/>
    </cofactor>
    <text evidence="10">Binds 1 Mg(2+) ion per subunit.</text>
</comment>
<dbReference type="FunFam" id="3.90.950.10:FF:000001">
    <property type="entry name" value="dITP/XTP pyrophosphatase"/>
    <property type="match status" value="1"/>
</dbReference>
<evidence type="ECO:0000256" key="10">
    <source>
        <dbReference type="HAMAP-Rule" id="MF_01405"/>
    </source>
</evidence>
<keyword evidence="3 10" id="KW-0479">Metal-binding</keyword>
<dbReference type="RefSeq" id="WP_420243818.1">
    <property type="nucleotide sequence ID" value="NZ_BOPV01000001.1"/>
</dbReference>
<dbReference type="InterPro" id="IPR020922">
    <property type="entry name" value="dITP/XTP_pyrophosphatase"/>
</dbReference>
<evidence type="ECO:0000256" key="9">
    <source>
        <dbReference type="ARBA" id="ARBA00052017"/>
    </source>
</evidence>
<feature type="active site" description="Proton acceptor" evidence="10">
    <location>
        <position position="76"/>
    </location>
</feature>
<protein>
    <recommendedName>
        <fullName evidence="10">dITP/XTP pyrophosphatase</fullName>
        <ecNumber evidence="10">3.6.1.66</ecNumber>
    </recommendedName>
    <alternativeName>
        <fullName evidence="10">Non-canonical purine NTP pyrophosphatase</fullName>
    </alternativeName>
    <alternativeName>
        <fullName evidence="10">Non-standard purine NTP pyrophosphatase</fullName>
    </alternativeName>
    <alternativeName>
        <fullName evidence="10">Nucleoside-triphosphate diphosphatase</fullName>
    </alternativeName>
    <alternativeName>
        <fullName evidence="10">Nucleoside-triphosphate pyrophosphatase</fullName>
        <shortName evidence="10">NTPase</shortName>
    </alternativeName>
</protein>
<dbReference type="HAMAP" id="MF_01405">
    <property type="entry name" value="Non_canon_purine_NTPase"/>
    <property type="match status" value="1"/>
</dbReference>
<dbReference type="Gene3D" id="3.90.950.10">
    <property type="match status" value="1"/>
</dbReference>
<evidence type="ECO:0000313" key="13">
    <source>
        <dbReference type="Proteomes" id="UP000681075"/>
    </source>
</evidence>
<evidence type="ECO:0000313" key="12">
    <source>
        <dbReference type="EMBL" id="GIL40663.1"/>
    </source>
</evidence>
<keyword evidence="6 10" id="KW-0460">Magnesium</keyword>
<name>A0A8S8XB15_9PROT</name>
<feature type="binding site" evidence="10">
    <location>
        <begin position="186"/>
        <end position="187"/>
    </location>
    <ligand>
        <name>substrate</name>
    </ligand>
</feature>
<dbReference type="EMBL" id="BOPV01000001">
    <property type="protein sequence ID" value="GIL40663.1"/>
    <property type="molecule type" value="Genomic_DNA"/>
</dbReference>
<comment type="similarity">
    <text evidence="1 10 11">Belongs to the HAM1 NTPase family.</text>
</comment>
<dbReference type="InterPro" id="IPR029001">
    <property type="entry name" value="ITPase-like_fam"/>
</dbReference>
<feature type="binding site" evidence="10">
    <location>
        <begin position="15"/>
        <end position="20"/>
    </location>
    <ligand>
        <name>substrate</name>
    </ligand>
</feature>
<keyword evidence="7 10" id="KW-0546">Nucleotide metabolism</keyword>
<dbReference type="GO" id="GO:0000166">
    <property type="term" value="F:nucleotide binding"/>
    <property type="evidence" value="ECO:0007669"/>
    <property type="project" value="UniProtKB-KW"/>
</dbReference>
<dbReference type="PANTHER" id="PTHR11067:SF9">
    <property type="entry name" value="INOSINE TRIPHOSPHATE PYROPHOSPHATASE"/>
    <property type="match status" value="1"/>
</dbReference>
<dbReference type="PANTHER" id="PTHR11067">
    <property type="entry name" value="INOSINE TRIPHOSPHATE PYROPHOSPHATASE/HAM1 PROTEIN"/>
    <property type="match status" value="1"/>
</dbReference>
<dbReference type="InterPro" id="IPR002637">
    <property type="entry name" value="RdgB/HAM1"/>
</dbReference>
<dbReference type="GO" id="GO:0005829">
    <property type="term" value="C:cytosol"/>
    <property type="evidence" value="ECO:0007669"/>
    <property type="project" value="TreeGrafter"/>
</dbReference>
<proteinExistence type="inferred from homology"/>
<dbReference type="GO" id="GO:0035870">
    <property type="term" value="F:dITP diphosphatase activity"/>
    <property type="evidence" value="ECO:0007669"/>
    <property type="project" value="UniProtKB-UniRule"/>
</dbReference>
<feature type="binding site" evidence="10">
    <location>
        <position position="47"/>
    </location>
    <ligand>
        <name>Mg(2+)</name>
        <dbReference type="ChEBI" id="CHEBI:18420"/>
    </ligand>
</feature>
<dbReference type="GO" id="GO:0017111">
    <property type="term" value="F:ribonucleoside triphosphate phosphatase activity"/>
    <property type="evidence" value="ECO:0007669"/>
    <property type="project" value="InterPro"/>
</dbReference>